<evidence type="ECO:0000313" key="2">
    <source>
        <dbReference type="EMBL" id="GAE49247.1"/>
    </source>
</evidence>
<name>W4RYM2_9XANT</name>
<protein>
    <submittedName>
        <fullName evidence="2">Uncharacterized protein</fullName>
    </submittedName>
</protein>
<feature type="region of interest" description="Disordered" evidence="1">
    <location>
        <begin position="1"/>
        <end position="23"/>
    </location>
</feature>
<sequence>MRLPFRKIGENYEATNGSGEKNKLQMATPGSCIAVTLSTRSMQKAACSRA</sequence>
<organism evidence="2 3">
    <name type="scientific">Xanthomonas arboricola pv. pruni str. MAFF 311562</name>
    <dbReference type="NCBI Taxonomy" id="1414836"/>
    <lineage>
        <taxon>Bacteria</taxon>
        <taxon>Pseudomonadati</taxon>
        <taxon>Pseudomonadota</taxon>
        <taxon>Gammaproteobacteria</taxon>
        <taxon>Lysobacterales</taxon>
        <taxon>Lysobacteraceae</taxon>
        <taxon>Xanthomonas</taxon>
    </lineage>
</organism>
<dbReference type="EMBL" id="BAVB01000145">
    <property type="protein sequence ID" value="GAE49247.1"/>
    <property type="molecule type" value="Genomic_DNA"/>
</dbReference>
<proteinExistence type="predicted"/>
<evidence type="ECO:0000313" key="3">
    <source>
        <dbReference type="Proteomes" id="UP000019143"/>
    </source>
</evidence>
<reference evidence="2 3" key="1">
    <citation type="submission" date="2014-01" db="EMBL/GenBank/DDBJ databases">
        <title>Genome sequence and analysis of Xanthomonas arboricola pv. pruni.</title>
        <authorList>
            <person name="Fujikawa T."/>
            <person name="Nakazono-Nagaoka E."/>
        </authorList>
    </citation>
    <scope>NUCLEOTIDE SEQUENCE [LARGE SCALE GENOMIC DNA]</scope>
    <source>
        <strain evidence="3">MAFF 311562</strain>
    </source>
</reference>
<gene>
    <name evidence="2" type="ORF">XPU_0779</name>
</gene>
<evidence type="ECO:0000256" key="1">
    <source>
        <dbReference type="SAM" id="MobiDB-lite"/>
    </source>
</evidence>
<accession>W4RYM2</accession>
<dbReference type="AlphaFoldDB" id="W4RYM2"/>
<dbReference type="Proteomes" id="UP000019143">
    <property type="component" value="Unassembled WGS sequence"/>
</dbReference>
<comment type="caution">
    <text evidence="2">The sequence shown here is derived from an EMBL/GenBank/DDBJ whole genome shotgun (WGS) entry which is preliminary data.</text>
</comment>